<evidence type="ECO:0000256" key="1">
    <source>
        <dbReference type="SAM" id="MobiDB-lite"/>
    </source>
</evidence>
<comment type="caution">
    <text evidence="2">The sequence shown here is derived from an EMBL/GenBank/DDBJ whole genome shotgun (WGS) entry which is preliminary data.</text>
</comment>
<dbReference type="Proteomes" id="UP000887013">
    <property type="component" value="Unassembled WGS sequence"/>
</dbReference>
<protein>
    <submittedName>
        <fullName evidence="2">Uncharacterized protein</fullName>
    </submittedName>
</protein>
<proteinExistence type="predicted"/>
<evidence type="ECO:0000313" key="3">
    <source>
        <dbReference type="Proteomes" id="UP000887013"/>
    </source>
</evidence>
<keyword evidence="3" id="KW-1185">Reference proteome</keyword>
<accession>A0A8X6P3C5</accession>
<sequence>MDLLYVVSELSEIAHDSLKNAELKQKLPDSKEFLKDEESASFLGSISEERVEEEQREEKGRGNGKRNRKKERSFILHNLREEKENSHLPNQLEELKNEICGLNEEKEEMHQTECENSEQDLIKEKGSNENEKLDRLEKNLRHLRRMREKEGRKE</sequence>
<name>A0A8X6P3C5_NEPPI</name>
<organism evidence="2 3">
    <name type="scientific">Nephila pilipes</name>
    <name type="common">Giant wood spider</name>
    <name type="synonym">Nephila maculata</name>
    <dbReference type="NCBI Taxonomy" id="299642"/>
    <lineage>
        <taxon>Eukaryota</taxon>
        <taxon>Metazoa</taxon>
        <taxon>Ecdysozoa</taxon>
        <taxon>Arthropoda</taxon>
        <taxon>Chelicerata</taxon>
        <taxon>Arachnida</taxon>
        <taxon>Araneae</taxon>
        <taxon>Araneomorphae</taxon>
        <taxon>Entelegynae</taxon>
        <taxon>Araneoidea</taxon>
        <taxon>Nephilidae</taxon>
        <taxon>Nephila</taxon>
    </lineage>
</organism>
<feature type="compositionally biased region" description="Basic residues" evidence="1">
    <location>
        <begin position="62"/>
        <end position="71"/>
    </location>
</feature>
<feature type="region of interest" description="Disordered" evidence="1">
    <location>
        <begin position="107"/>
        <end position="154"/>
    </location>
</feature>
<dbReference type="AlphaFoldDB" id="A0A8X6P3C5"/>
<reference evidence="2" key="1">
    <citation type="submission" date="2020-08" db="EMBL/GenBank/DDBJ databases">
        <title>Multicomponent nature underlies the extraordinary mechanical properties of spider dragline silk.</title>
        <authorList>
            <person name="Kono N."/>
            <person name="Nakamura H."/>
            <person name="Mori M."/>
            <person name="Yoshida Y."/>
            <person name="Ohtoshi R."/>
            <person name="Malay A.D."/>
            <person name="Moran D.A.P."/>
            <person name="Tomita M."/>
            <person name="Numata K."/>
            <person name="Arakawa K."/>
        </authorList>
    </citation>
    <scope>NUCLEOTIDE SEQUENCE</scope>
</reference>
<dbReference type="EMBL" id="BMAW01064803">
    <property type="protein sequence ID" value="GFT47171.1"/>
    <property type="molecule type" value="Genomic_DNA"/>
</dbReference>
<gene>
    <name evidence="2" type="ORF">NPIL_119631</name>
</gene>
<feature type="compositionally biased region" description="Basic and acidic residues" evidence="1">
    <location>
        <begin position="120"/>
        <end position="140"/>
    </location>
</feature>
<feature type="region of interest" description="Disordered" evidence="1">
    <location>
        <begin position="35"/>
        <end position="72"/>
    </location>
</feature>
<evidence type="ECO:0000313" key="2">
    <source>
        <dbReference type="EMBL" id="GFT47171.1"/>
    </source>
</evidence>